<dbReference type="AlphaFoldDB" id="A0A7W9W9V0"/>
<keyword evidence="1" id="KW-1133">Transmembrane helix</keyword>
<keyword evidence="3" id="KW-1185">Reference proteome</keyword>
<comment type="caution">
    <text evidence="2">The sequence shown here is derived from an EMBL/GenBank/DDBJ whole genome shotgun (WGS) entry which is preliminary data.</text>
</comment>
<accession>A0A7W9W9V0</accession>
<organism evidence="2 3">
    <name type="scientific">Armatimonas rosea</name>
    <dbReference type="NCBI Taxonomy" id="685828"/>
    <lineage>
        <taxon>Bacteria</taxon>
        <taxon>Bacillati</taxon>
        <taxon>Armatimonadota</taxon>
        <taxon>Armatimonadia</taxon>
        <taxon>Armatimonadales</taxon>
        <taxon>Armatimonadaceae</taxon>
        <taxon>Armatimonas</taxon>
    </lineage>
</organism>
<evidence type="ECO:0000256" key="1">
    <source>
        <dbReference type="SAM" id="Phobius"/>
    </source>
</evidence>
<sequence>MQKPTMGKGCLGCLGAGVLAVVVFYFLLLEPERLFGSHTRFMAHWDHKINLPGSAQILNRESGGSFIDGHITTVVLVPNKDVPAILAQVKPSPRQGGKVAQEGTALEGSVYGKQDGSDELGITVKPDAPGVSRLTITTMHD</sequence>
<evidence type="ECO:0000313" key="2">
    <source>
        <dbReference type="EMBL" id="MBB6053686.1"/>
    </source>
</evidence>
<dbReference type="Proteomes" id="UP000520814">
    <property type="component" value="Unassembled WGS sequence"/>
</dbReference>
<name>A0A7W9W9V0_ARMRO</name>
<feature type="transmembrane region" description="Helical" evidence="1">
    <location>
        <begin position="6"/>
        <end position="28"/>
    </location>
</feature>
<dbReference type="RefSeq" id="WP_184203778.1">
    <property type="nucleotide sequence ID" value="NZ_JACHGW010000008.1"/>
</dbReference>
<dbReference type="EMBL" id="JACHGW010000008">
    <property type="protein sequence ID" value="MBB6053686.1"/>
    <property type="molecule type" value="Genomic_DNA"/>
</dbReference>
<proteinExistence type="predicted"/>
<evidence type="ECO:0000313" key="3">
    <source>
        <dbReference type="Proteomes" id="UP000520814"/>
    </source>
</evidence>
<keyword evidence="1" id="KW-0812">Transmembrane</keyword>
<reference evidence="2 3" key="1">
    <citation type="submission" date="2020-08" db="EMBL/GenBank/DDBJ databases">
        <title>Genomic Encyclopedia of Type Strains, Phase IV (KMG-IV): sequencing the most valuable type-strain genomes for metagenomic binning, comparative biology and taxonomic classification.</title>
        <authorList>
            <person name="Goeker M."/>
        </authorList>
    </citation>
    <scope>NUCLEOTIDE SEQUENCE [LARGE SCALE GENOMIC DNA]</scope>
    <source>
        <strain evidence="2 3">DSM 23562</strain>
    </source>
</reference>
<keyword evidence="1" id="KW-0472">Membrane</keyword>
<protein>
    <submittedName>
        <fullName evidence="2">Uncharacterized protein</fullName>
    </submittedName>
</protein>
<gene>
    <name evidence="2" type="ORF">HNQ39_005528</name>
</gene>